<evidence type="ECO:0000313" key="2">
    <source>
        <dbReference type="EMBL" id="WVZ60622.1"/>
    </source>
</evidence>
<organism evidence="2 3">
    <name type="scientific">Paspalum notatum var. saurae</name>
    <dbReference type="NCBI Taxonomy" id="547442"/>
    <lineage>
        <taxon>Eukaryota</taxon>
        <taxon>Viridiplantae</taxon>
        <taxon>Streptophyta</taxon>
        <taxon>Embryophyta</taxon>
        <taxon>Tracheophyta</taxon>
        <taxon>Spermatophyta</taxon>
        <taxon>Magnoliopsida</taxon>
        <taxon>Liliopsida</taxon>
        <taxon>Poales</taxon>
        <taxon>Poaceae</taxon>
        <taxon>PACMAD clade</taxon>
        <taxon>Panicoideae</taxon>
        <taxon>Andropogonodae</taxon>
        <taxon>Paspaleae</taxon>
        <taxon>Paspalinae</taxon>
        <taxon>Paspalum</taxon>
    </lineage>
</organism>
<feature type="compositionally biased region" description="Polar residues" evidence="1">
    <location>
        <begin position="94"/>
        <end position="116"/>
    </location>
</feature>
<evidence type="ECO:0000256" key="1">
    <source>
        <dbReference type="SAM" id="MobiDB-lite"/>
    </source>
</evidence>
<proteinExistence type="predicted"/>
<evidence type="ECO:0000313" key="3">
    <source>
        <dbReference type="Proteomes" id="UP001341281"/>
    </source>
</evidence>
<feature type="compositionally biased region" description="Polar residues" evidence="1">
    <location>
        <begin position="159"/>
        <end position="168"/>
    </location>
</feature>
<dbReference type="AlphaFoldDB" id="A0AAQ3STU3"/>
<gene>
    <name evidence="2" type="ORF">U9M48_010616</name>
</gene>
<dbReference type="EMBL" id="CP144746">
    <property type="protein sequence ID" value="WVZ60622.1"/>
    <property type="molecule type" value="Genomic_DNA"/>
</dbReference>
<sequence length="232" mass="24827">MLAHTILFKDSALSLIPSSPSRSSTLSPISSLVTMPCSLAQILKPFRLKNWSAKYGQHRNGTPWRAPSIVEFHPQCEMKHATERCESTRCWGAQPTTSPLPSTRLLNRSSQPSSTPLAKFGRSTHRNGRPVSASPSASSWSLVASKTITELGSWASSQARQVGSSGQSWPAEVDAGASRGPTASAAIGRRDSASDSMSWNVLQTMASASENAGLFLSNPCIMILRDSGLLTK</sequence>
<dbReference type="Proteomes" id="UP001341281">
    <property type="component" value="Chromosome 02"/>
</dbReference>
<protein>
    <submittedName>
        <fullName evidence="2">Uncharacterized protein</fullName>
    </submittedName>
</protein>
<feature type="region of interest" description="Disordered" evidence="1">
    <location>
        <begin position="94"/>
        <end position="136"/>
    </location>
</feature>
<reference evidence="2 3" key="1">
    <citation type="submission" date="2024-02" db="EMBL/GenBank/DDBJ databases">
        <title>High-quality chromosome-scale genome assembly of Pensacola bahiagrass (Paspalum notatum Flugge var. saurae).</title>
        <authorList>
            <person name="Vega J.M."/>
            <person name="Podio M."/>
            <person name="Orjuela J."/>
            <person name="Siena L.A."/>
            <person name="Pessino S.C."/>
            <person name="Combes M.C."/>
            <person name="Mariac C."/>
            <person name="Albertini E."/>
            <person name="Pupilli F."/>
            <person name="Ortiz J.P.A."/>
            <person name="Leblanc O."/>
        </authorList>
    </citation>
    <scope>NUCLEOTIDE SEQUENCE [LARGE SCALE GENOMIC DNA]</scope>
    <source>
        <strain evidence="2">R1</strain>
        <tissue evidence="2">Leaf</tissue>
    </source>
</reference>
<name>A0AAQ3STU3_PASNO</name>
<accession>A0AAQ3STU3</accession>
<keyword evidence="3" id="KW-1185">Reference proteome</keyword>
<feature type="region of interest" description="Disordered" evidence="1">
    <location>
        <begin position="159"/>
        <end position="191"/>
    </location>
</feature>